<dbReference type="OMA" id="QHICKSC"/>
<dbReference type="RefSeq" id="XP_013392669.1">
    <property type="nucleotide sequence ID" value="XM_013537215.1"/>
</dbReference>
<evidence type="ECO:0000256" key="7">
    <source>
        <dbReference type="ARBA" id="ARBA00023461"/>
    </source>
</evidence>
<keyword evidence="2" id="KW-0812">Transmembrane</keyword>
<accession>A0A1S3I5M2</accession>
<sequence length="207" mass="23906">MFNSRTFRRRWFLAVVFGLSVLYFLANIYKQHPKDFSTQEEYRLRKPLRVAPEQFKWQPKFESANASKIKTCRNSVQGKLLVADDRGYVCDRSDLLPGSCCDTLSRSTKHYTCETCTEGGCCALYEYCVSCCLHPEKQQLLRKILSEAVDSSFSQIYASITDHFELCLTKCRTNSQSVQHENSYRDPKNKHCYGDKQPVLQPAIAKK</sequence>
<comment type="subcellular location">
    <subcellularLocation>
        <location evidence="1">Golgi apparatus membrane</location>
        <topology evidence="1">Single-pass membrane protein</topology>
    </subcellularLocation>
</comment>
<dbReference type="GeneID" id="106160575"/>
<evidence type="ECO:0000313" key="10">
    <source>
        <dbReference type="RefSeq" id="XP_013387840.1"/>
    </source>
</evidence>
<evidence type="ECO:0000256" key="2">
    <source>
        <dbReference type="ARBA" id="ARBA00022692"/>
    </source>
</evidence>
<dbReference type="KEGG" id="lak:106156937"/>
<evidence type="ECO:0000313" key="11">
    <source>
        <dbReference type="RefSeq" id="XP_013392669.1"/>
    </source>
</evidence>
<keyword evidence="4" id="KW-0333">Golgi apparatus</keyword>
<dbReference type="GO" id="GO:2000640">
    <property type="term" value="P:positive regulation of SREBP signaling pathway"/>
    <property type="evidence" value="ECO:0007669"/>
    <property type="project" value="InterPro"/>
</dbReference>
<dbReference type="STRING" id="7574.A0A1S3I5M2"/>
<dbReference type="OrthoDB" id="70142at2759"/>
<proteinExistence type="inferred from homology"/>
<evidence type="ECO:0000256" key="6">
    <source>
        <dbReference type="ARBA" id="ARBA00023180"/>
    </source>
</evidence>
<keyword evidence="9" id="KW-1185">Reference proteome</keyword>
<dbReference type="InterPro" id="IPR019352">
    <property type="entry name" value="SPRING1"/>
</dbReference>
<evidence type="ECO:0000256" key="8">
    <source>
        <dbReference type="ARBA" id="ARBA00023485"/>
    </source>
</evidence>
<dbReference type="GeneID" id="106156937"/>
<name>A0A1S3I5M2_LINAN</name>
<organism evidence="9 11">
    <name type="scientific">Lingula anatina</name>
    <name type="common">Brachiopod</name>
    <name type="synonym">Lingula unguis</name>
    <dbReference type="NCBI Taxonomy" id="7574"/>
    <lineage>
        <taxon>Eukaryota</taxon>
        <taxon>Metazoa</taxon>
        <taxon>Spiralia</taxon>
        <taxon>Lophotrochozoa</taxon>
        <taxon>Brachiopoda</taxon>
        <taxon>Linguliformea</taxon>
        <taxon>Lingulata</taxon>
        <taxon>Lingulida</taxon>
        <taxon>Linguloidea</taxon>
        <taxon>Lingulidae</taxon>
        <taxon>Lingula</taxon>
    </lineage>
</organism>
<dbReference type="KEGG" id="lak:106160575"/>
<dbReference type="PANTHER" id="PTHR13481:SF0">
    <property type="entry name" value="SREBP REGULATING GENE PROTEIN"/>
    <property type="match status" value="1"/>
</dbReference>
<gene>
    <name evidence="11" type="primary">LOC106160575</name>
    <name evidence="10" type="synonym">LOC106156937</name>
</gene>
<comment type="similarity">
    <text evidence="7">Belongs to the SPRING family.</text>
</comment>
<reference evidence="10 11" key="1">
    <citation type="submission" date="2025-04" db="UniProtKB">
        <authorList>
            <consortium name="RefSeq"/>
        </authorList>
    </citation>
    <scope>IDENTIFICATION</scope>
    <source>
        <tissue evidence="10 11">Gonads</tissue>
    </source>
</reference>
<keyword evidence="6" id="KW-0325">Glycoprotein</keyword>
<evidence type="ECO:0000256" key="4">
    <source>
        <dbReference type="ARBA" id="ARBA00023034"/>
    </source>
</evidence>
<dbReference type="GO" id="GO:0000139">
    <property type="term" value="C:Golgi membrane"/>
    <property type="evidence" value="ECO:0007669"/>
    <property type="project" value="UniProtKB-SubCell"/>
</dbReference>
<evidence type="ECO:0000256" key="1">
    <source>
        <dbReference type="ARBA" id="ARBA00004194"/>
    </source>
</evidence>
<keyword evidence="5" id="KW-0472">Membrane</keyword>
<dbReference type="RefSeq" id="XP_013387840.1">
    <property type="nucleotide sequence ID" value="XM_013532386.2"/>
</dbReference>
<dbReference type="AlphaFoldDB" id="A0A1S3I5M2"/>
<dbReference type="PANTHER" id="PTHR13481">
    <property type="entry name" value="SREBP REGULATING GENE PROTEIN"/>
    <property type="match status" value="1"/>
</dbReference>
<evidence type="ECO:0000256" key="3">
    <source>
        <dbReference type="ARBA" id="ARBA00022989"/>
    </source>
</evidence>
<dbReference type="Proteomes" id="UP000085678">
    <property type="component" value="Unplaced"/>
</dbReference>
<dbReference type="Pfam" id="PF10218">
    <property type="entry name" value="SPRING1"/>
    <property type="match status" value="1"/>
</dbReference>
<keyword evidence="3" id="KW-1133">Transmembrane helix</keyword>
<protein>
    <recommendedName>
        <fullName evidence="8">SREBP regulating gene protein</fullName>
    </recommendedName>
</protein>
<evidence type="ECO:0000256" key="5">
    <source>
        <dbReference type="ARBA" id="ARBA00023136"/>
    </source>
</evidence>
<evidence type="ECO:0000313" key="9">
    <source>
        <dbReference type="Proteomes" id="UP000085678"/>
    </source>
</evidence>